<evidence type="ECO:0000256" key="1">
    <source>
        <dbReference type="ARBA" id="ARBA00004123"/>
    </source>
</evidence>
<dbReference type="GO" id="GO:0016251">
    <property type="term" value="F:RNA polymerase II general transcription initiation factor activity"/>
    <property type="evidence" value="ECO:0007669"/>
    <property type="project" value="TreeGrafter"/>
</dbReference>
<dbReference type="CDD" id="cd07979">
    <property type="entry name" value="HFD_TAF9"/>
    <property type="match status" value="1"/>
</dbReference>
<dbReference type="Gene3D" id="1.10.20.10">
    <property type="entry name" value="Histone, subunit A"/>
    <property type="match status" value="1"/>
</dbReference>
<comment type="caution">
    <text evidence="6">The sequence shown here is derived from an EMBL/GenBank/DDBJ whole genome shotgun (WGS) entry which is preliminary data.</text>
</comment>
<dbReference type="PANTHER" id="PTHR48068">
    <property type="entry name" value="TAF9 RNA POLYMERASE II, TATA BOX-BINDING PROTEIN (TBP)-ASSOCIATED FACTOR"/>
    <property type="match status" value="1"/>
</dbReference>
<dbReference type="GO" id="GO:0000124">
    <property type="term" value="C:SAGA complex"/>
    <property type="evidence" value="ECO:0007669"/>
    <property type="project" value="TreeGrafter"/>
</dbReference>
<dbReference type="InterPro" id="IPR003162">
    <property type="entry name" value="TFIID-31"/>
</dbReference>
<dbReference type="GO" id="GO:0051123">
    <property type="term" value="P:RNA polymerase II preinitiation complex assembly"/>
    <property type="evidence" value="ECO:0007669"/>
    <property type="project" value="TreeGrafter"/>
</dbReference>
<evidence type="ECO:0000256" key="2">
    <source>
        <dbReference type="ARBA" id="ARBA00007646"/>
    </source>
</evidence>
<evidence type="ECO:0000256" key="5">
    <source>
        <dbReference type="ARBA" id="ARBA00023242"/>
    </source>
</evidence>
<keyword evidence="4" id="KW-0804">Transcription</keyword>
<name>A0AAN8KHY8_PATCE</name>
<dbReference type="InterPro" id="IPR009072">
    <property type="entry name" value="Histone-fold"/>
</dbReference>
<dbReference type="EMBL" id="JAZGQO010000001">
    <property type="protein sequence ID" value="KAK6195383.1"/>
    <property type="molecule type" value="Genomic_DNA"/>
</dbReference>
<keyword evidence="5" id="KW-0539">Nucleus</keyword>
<comment type="similarity">
    <text evidence="2">Belongs to the TAF9 family.</text>
</comment>
<dbReference type="FunFam" id="1.10.20.10:FF:000018">
    <property type="entry name" value="Transcription initiation factor TFIID subunit 9"/>
    <property type="match status" value="1"/>
</dbReference>
<keyword evidence="3" id="KW-0805">Transcription regulation</keyword>
<dbReference type="PANTHER" id="PTHR48068:SF4">
    <property type="entry name" value="TATA-BOX BINDING PROTEIN ASSOCIATED FACTOR 9"/>
    <property type="match status" value="1"/>
</dbReference>
<comment type="subcellular location">
    <subcellularLocation>
        <location evidence="1">Nucleus</location>
    </subcellularLocation>
</comment>
<dbReference type="Proteomes" id="UP001347796">
    <property type="component" value="Unassembled WGS sequence"/>
</dbReference>
<gene>
    <name evidence="6" type="ORF">SNE40_000828</name>
</gene>
<dbReference type="AlphaFoldDB" id="A0AAN8KHY8"/>
<dbReference type="SUPFAM" id="SSF47113">
    <property type="entry name" value="Histone-fold"/>
    <property type="match status" value="1"/>
</dbReference>
<dbReference type="GO" id="GO:0046982">
    <property type="term" value="F:protein heterodimerization activity"/>
    <property type="evidence" value="ECO:0007669"/>
    <property type="project" value="InterPro"/>
</dbReference>
<sequence>MAAPAKSTPRDAQIMAAILKDMGVLEYEPRIINQMLEFTYRYVTDILDDAKIYSAHANKKTIDVDDVKIAVQCRMDHSFTSPPPRDLLMEIARHKNNQQLPLIKPYTGPRLPPDRYCLSAPNYKLKSTKKPRIQFGLPMKQINQFGSGQRISLANLKTSSSSGNPTLTVVTKAVSQPTVTIISKPASSLPKPTIRVNTGSLGSTSLPKIITQSSSGTSILTPKPTPIQTSLLPTTITPTISLSSAISTPTIITNPLKRKLEDDDYDK</sequence>
<dbReference type="InterPro" id="IPR051431">
    <property type="entry name" value="TFIID_subunit_9"/>
</dbReference>
<reference evidence="6 7" key="1">
    <citation type="submission" date="2024-01" db="EMBL/GenBank/DDBJ databases">
        <title>The genome of the rayed Mediterranean limpet Patella caerulea (Linnaeus, 1758).</title>
        <authorList>
            <person name="Anh-Thu Weber A."/>
            <person name="Halstead-Nussloch G."/>
        </authorList>
    </citation>
    <scope>NUCLEOTIDE SEQUENCE [LARGE SCALE GENOMIC DNA]</scope>
    <source>
        <strain evidence="6">AATW-2023a</strain>
        <tissue evidence="6">Whole specimen</tissue>
    </source>
</reference>
<dbReference type="GO" id="GO:0005669">
    <property type="term" value="C:transcription factor TFIID complex"/>
    <property type="evidence" value="ECO:0007669"/>
    <property type="project" value="TreeGrafter"/>
</dbReference>
<accession>A0AAN8KHY8</accession>
<protein>
    <recommendedName>
        <fullName evidence="8">Transcription initiation factor TFIID subunit 9</fullName>
    </recommendedName>
</protein>
<evidence type="ECO:0000313" key="7">
    <source>
        <dbReference type="Proteomes" id="UP001347796"/>
    </source>
</evidence>
<evidence type="ECO:0000256" key="4">
    <source>
        <dbReference type="ARBA" id="ARBA00023163"/>
    </source>
</evidence>
<proteinExistence type="inferred from homology"/>
<evidence type="ECO:0000256" key="3">
    <source>
        <dbReference type="ARBA" id="ARBA00023015"/>
    </source>
</evidence>
<organism evidence="6 7">
    <name type="scientific">Patella caerulea</name>
    <name type="common">Rayed Mediterranean limpet</name>
    <dbReference type="NCBI Taxonomy" id="87958"/>
    <lineage>
        <taxon>Eukaryota</taxon>
        <taxon>Metazoa</taxon>
        <taxon>Spiralia</taxon>
        <taxon>Lophotrochozoa</taxon>
        <taxon>Mollusca</taxon>
        <taxon>Gastropoda</taxon>
        <taxon>Patellogastropoda</taxon>
        <taxon>Patelloidea</taxon>
        <taxon>Patellidae</taxon>
        <taxon>Patella</taxon>
    </lineage>
</organism>
<evidence type="ECO:0000313" key="6">
    <source>
        <dbReference type="EMBL" id="KAK6195383.1"/>
    </source>
</evidence>
<keyword evidence="7" id="KW-1185">Reference proteome</keyword>
<dbReference type="Pfam" id="PF02291">
    <property type="entry name" value="TFIID-31kDa"/>
    <property type="match status" value="1"/>
</dbReference>
<dbReference type="GO" id="GO:0003713">
    <property type="term" value="F:transcription coactivator activity"/>
    <property type="evidence" value="ECO:0007669"/>
    <property type="project" value="TreeGrafter"/>
</dbReference>
<evidence type="ECO:0008006" key="8">
    <source>
        <dbReference type="Google" id="ProtNLM"/>
    </source>
</evidence>